<dbReference type="EMBL" id="CP072011">
    <property type="protein sequence ID" value="QTH12427.1"/>
    <property type="molecule type" value="Genomic_DNA"/>
</dbReference>
<dbReference type="RefSeq" id="WP_055135650.1">
    <property type="nucleotide sequence ID" value="NZ_CP014262.1"/>
</dbReference>
<evidence type="ECO:0000313" key="2">
    <source>
        <dbReference type="EMBL" id="QTH12427.1"/>
    </source>
</evidence>
<dbReference type="Proteomes" id="UP000663914">
    <property type="component" value="Chromosome"/>
</dbReference>
<accession>A0A8B6UKK0</accession>
<feature type="signal peptide" evidence="1">
    <location>
        <begin position="1"/>
        <end position="24"/>
    </location>
</feature>
<reference evidence="2" key="1">
    <citation type="book" date="2019" name="MICROBIAL BIOTECHNOLOGY" publisher="Unknown Publisher">
        <title>Optimization of recombineering for directed mutagenesis of bacteria Pseudomonas corrugata 3'.</title>
        <authorList>
            <person name="Buinitskaja S.V."/>
            <person name="Pilipenok N."/>
            <person name="Valentovich L.N."/>
        </authorList>
    </citation>
    <scope>NUCLEOTIDE SEQUENCE</scope>
    <source>
        <strain evidence="2">3prime</strain>
    </source>
</reference>
<proteinExistence type="predicted"/>
<name>A0A8B6UKK0_9PSED</name>
<dbReference type="KEGG" id="pcg:AXG94_05605"/>
<evidence type="ECO:0000313" key="3">
    <source>
        <dbReference type="Proteomes" id="UP000663914"/>
    </source>
</evidence>
<evidence type="ECO:0000256" key="1">
    <source>
        <dbReference type="SAM" id="SignalP"/>
    </source>
</evidence>
<keyword evidence="1" id="KW-0732">Signal</keyword>
<feature type="chain" id="PRO_5032386740" evidence="1">
    <location>
        <begin position="25"/>
        <end position="112"/>
    </location>
</feature>
<reference evidence="2" key="2">
    <citation type="submission" date="2021-03" db="EMBL/GenBank/DDBJ databases">
        <authorList>
            <person name="Valentovich L.N."/>
            <person name="Akhremchuk A.E."/>
            <person name="Miamin V.E."/>
        </authorList>
    </citation>
    <scope>NUCLEOTIDE SEQUENCE</scope>
    <source>
        <strain evidence="2">3prime</strain>
    </source>
</reference>
<organism evidence="2 3">
    <name type="scientific">Pseudomonas corrugata</name>
    <dbReference type="NCBI Taxonomy" id="47879"/>
    <lineage>
        <taxon>Bacteria</taxon>
        <taxon>Pseudomonadati</taxon>
        <taxon>Pseudomonadota</taxon>
        <taxon>Gammaproteobacteria</taxon>
        <taxon>Pseudomonadales</taxon>
        <taxon>Pseudomonadaceae</taxon>
        <taxon>Pseudomonas</taxon>
    </lineage>
</organism>
<gene>
    <name evidence="2" type="ORF">C4C32_17705</name>
</gene>
<dbReference type="GeneID" id="55643828"/>
<dbReference type="AlphaFoldDB" id="A0A8B6UKK0"/>
<sequence>MSLLRMSTLSLCLAGMGFAGVVFANQQDEKHQGLVAMVAMEQVCNKTNPGLNGDVENAMAADPRIDEATKVEVRKIKSDPAYKFQVMSMANNLVNSPLAGAAQGMCKDYAPK</sequence>
<protein>
    <submittedName>
        <fullName evidence="2">Uncharacterized protein</fullName>
    </submittedName>
</protein>